<comment type="caution">
    <text evidence="1">The sequence shown here is derived from an EMBL/GenBank/DDBJ whole genome shotgun (WGS) entry which is preliminary data.</text>
</comment>
<feature type="non-terminal residue" evidence="1">
    <location>
        <position position="37"/>
    </location>
</feature>
<sequence length="37" mass="3941">MSFTLQQKPLMFNSQKKISIANDGGALTNDAGMVLVA</sequence>
<proteinExistence type="predicted"/>
<accession>A0A2R5F0R7</accession>
<dbReference type="AlphaFoldDB" id="A0A2R5F0R7"/>
<keyword evidence="2" id="KW-1185">Reference proteome</keyword>
<organism evidence="1 2">
    <name type="scientific">Paenibacillus agaridevorans</name>
    <dbReference type="NCBI Taxonomy" id="171404"/>
    <lineage>
        <taxon>Bacteria</taxon>
        <taxon>Bacillati</taxon>
        <taxon>Bacillota</taxon>
        <taxon>Bacilli</taxon>
        <taxon>Bacillales</taxon>
        <taxon>Paenibacillaceae</taxon>
        <taxon>Paenibacillus</taxon>
    </lineage>
</organism>
<gene>
    <name evidence="1" type="ORF">PAT3040_07284</name>
</gene>
<dbReference type="EMBL" id="BDQX01000464">
    <property type="protein sequence ID" value="GBG12407.1"/>
    <property type="molecule type" value="Genomic_DNA"/>
</dbReference>
<name>A0A2R5F0R7_9BACL</name>
<reference evidence="1 2" key="1">
    <citation type="submission" date="2017-08" db="EMBL/GenBank/DDBJ databases">
        <title>Substantial Increase in Enzyme Production by Combined Drug-Resistance Mutations in Paenibacillus agaridevorans.</title>
        <authorList>
            <person name="Tanaka Y."/>
            <person name="Funane K."/>
            <person name="Hosaka T."/>
            <person name="Shiwa Y."/>
            <person name="Fujita N."/>
            <person name="Miyazaki T."/>
            <person name="Yoshikawa H."/>
            <person name="Murakami K."/>
            <person name="Kasahara K."/>
            <person name="Inaoka T."/>
            <person name="Hiraga Y."/>
            <person name="Ochi K."/>
        </authorList>
    </citation>
    <scope>NUCLEOTIDE SEQUENCE [LARGE SCALE GENOMIC DNA]</scope>
    <source>
        <strain evidence="1 2">T-3040</strain>
    </source>
</reference>
<evidence type="ECO:0000313" key="1">
    <source>
        <dbReference type="EMBL" id="GBG12407.1"/>
    </source>
</evidence>
<evidence type="ECO:0000313" key="2">
    <source>
        <dbReference type="Proteomes" id="UP000245202"/>
    </source>
</evidence>
<protein>
    <submittedName>
        <fullName evidence="1">Putative IS1380 family transposase</fullName>
    </submittedName>
</protein>
<dbReference type="Proteomes" id="UP000245202">
    <property type="component" value="Unassembled WGS sequence"/>
</dbReference>